<feature type="domain" description="Methyltransferase" evidence="4">
    <location>
        <begin position="48"/>
        <end position="132"/>
    </location>
</feature>
<dbReference type="EMBL" id="LT575490">
    <property type="protein sequence ID" value="SAY43200.1"/>
    <property type="molecule type" value="Genomic_DNA"/>
</dbReference>
<gene>
    <name evidence="5" type="ORF">PWN146_01891</name>
</gene>
<sequence length="202" mass="22994">MTEKLASSIIPLYDEHAATWERLRPTTLFERPWLDRFLQLTPANARLLDLGCGNGAPIAAYFIEQGYRVTGVDGAQAMIARCRQRFPQQEWRQMDMRQLDLATKFDGLLAWDSFFHLARDDQRRMFPLFKRHAEQHAALMFTSGPADGVAIGSFEGQPLFHASLAPEEYTRLLQENGFRVVDHVVEDPACGGRTVWLAQAIE</sequence>
<evidence type="ECO:0000256" key="1">
    <source>
        <dbReference type="ARBA" id="ARBA00022603"/>
    </source>
</evidence>
<dbReference type="PANTHER" id="PTHR43861">
    <property type="entry name" value="TRANS-ACONITATE 2-METHYLTRANSFERASE-RELATED"/>
    <property type="match status" value="1"/>
</dbReference>
<evidence type="ECO:0000256" key="3">
    <source>
        <dbReference type="ARBA" id="ARBA00022691"/>
    </source>
</evidence>
<evidence type="ECO:0000259" key="4">
    <source>
        <dbReference type="Pfam" id="PF13649"/>
    </source>
</evidence>
<dbReference type="SUPFAM" id="SSF53335">
    <property type="entry name" value="S-adenosyl-L-methionine-dependent methyltransferases"/>
    <property type="match status" value="1"/>
</dbReference>
<evidence type="ECO:0000256" key="2">
    <source>
        <dbReference type="ARBA" id="ARBA00022679"/>
    </source>
</evidence>
<dbReference type="Gene3D" id="3.40.50.150">
    <property type="entry name" value="Vaccinia Virus protein VP39"/>
    <property type="match status" value="1"/>
</dbReference>
<dbReference type="GO" id="GO:0032259">
    <property type="term" value="P:methylation"/>
    <property type="evidence" value="ECO:0007669"/>
    <property type="project" value="UniProtKB-KW"/>
</dbReference>
<dbReference type="AlphaFoldDB" id="A0A1C3HDS4"/>
<protein>
    <submittedName>
        <fullName evidence="5">Mg-protoporphyrin IX methyl transferase</fullName>
    </submittedName>
</protein>
<keyword evidence="1" id="KW-0489">Methyltransferase</keyword>
<dbReference type="InterPro" id="IPR029063">
    <property type="entry name" value="SAM-dependent_MTases_sf"/>
</dbReference>
<evidence type="ECO:0000313" key="5">
    <source>
        <dbReference type="EMBL" id="SAY43200.1"/>
    </source>
</evidence>
<dbReference type="PANTHER" id="PTHR43861:SF1">
    <property type="entry name" value="TRANS-ACONITATE 2-METHYLTRANSFERASE"/>
    <property type="match status" value="1"/>
</dbReference>
<dbReference type="InterPro" id="IPR041698">
    <property type="entry name" value="Methyltransf_25"/>
</dbReference>
<dbReference type="CDD" id="cd02440">
    <property type="entry name" value="AdoMet_MTases"/>
    <property type="match status" value="1"/>
</dbReference>
<dbReference type="Pfam" id="PF13649">
    <property type="entry name" value="Methyltransf_25"/>
    <property type="match status" value="1"/>
</dbReference>
<keyword evidence="2 5" id="KW-0808">Transferase</keyword>
<organism evidence="5">
    <name type="scientific">Serratia marcescens</name>
    <dbReference type="NCBI Taxonomy" id="615"/>
    <lineage>
        <taxon>Bacteria</taxon>
        <taxon>Pseudomonadati</taxon>
        <taxon>Pseudomonadota</taxon>
        <taxon>Gammaproteobacteria</taxon>
        <taxon>Enterobacterales</taxon>
        <taxon>Yersiniaceae</taxon>
        <taxon>Serratia</taxon>
    </lineage>
</organism>
<keyword evidence="3" id="KW-0949">S-adenosyl-L-methionine</keyword>
<proteinExistence type="predicted"/>
<reference evidence="5" key="1">
    <citation type="submission" date="2016-05" db="EMBL/GenBank/DDBJ databases">
        <authorList>
            <person name="Cock P.J.A."/>
            <person name="Cock P.J.A."/>
        </authorList>
    </citation>
    <scope>NUCLEOTIDE SEQUENCE</scope>
    <source>
        <strain evidence="5">PWN146_assembly</strain>
    </source>
</reference>
<dbReference type="GO" id="GO:0008168">
    <property type="term" value="F:methyltransferase activity"/>
    <property type="evidence" value="ECO:0007669"/>
    <property type="project" value="UniProtKB-KW"/>
</dbReference>
<name>A0A1C3HDS4_SERMA</name>
<accession>A0A1C3HDS4</accession>